<dbReference type="InterPro" id="IPR007905">
    <property type="entry name" value="EBP"/>
</dbReference>
<keyword evidence="8" id="KW-0443">Lipid metabolism</keyword>
<evidence type="ECO:0000256" key="13">
    <source>
        <dbReference type="PROSITE-ProRule" id="PRU01087"/>
    </source>
</evidence>
<keyword evidence="17" id="KW-1185">Reference proteome</keyword>
<evidence type="ECO:0000256" key="2">
    <source>
        <dbReference type="ARBA" id="ARBA00008337"/>
    </source>
</evidence>
<evidence type="ECO:0000313" key="16">
    <source>
        <dbReference type="EMBL" id="QDS77682.1"/>
    </source>
</evidence>
<dbReference type="PANTHER" id="PTHR14207">
    <property type="entry name" value="STEROL ISOMERASE"/>
    <property type="match status" value="1"/>
</dbReference>
<dbReference type="GO" id="GO:0016020">
    <property type="term" value="C:membrane"/>
    <property type="evidence" value="ECO:0007669"/>
    <property type="project" value="UniProtKB-SubCell"/>
</dbReference>
<evidence type="ECO:0000313" key="17">
    <source>
        <dbReference type="Proteomes" id="UP000316270"/>
    </source>
</evidence>
<evidence type="ECO:0000256" key="9">
    <source>
        <dbReference type="ARBA" id="ARBA00023136"/>
    </source>
</evidence>
<keyword evidence="3" id="KW-0444">Lipid biosynthesis</keyword>
<evidence type="ECO:0000256" key="3">
    <source>
        <dbReference type="ARBA" id="ARBA00022516"/>
    </source>
</evidence>
<sequence length="74" mass="8663">METITAIVWGPLSFLTAYFILTSHPLRHPLQIIVSLGQMYGDILYYGTSYFDHHVADISYCRPEAFYFYVYFVV</sequence>
<organism evidence="16 17">
    <name type="scientific">Venturia effusa</name>
    <dbReference type="NCBI Taxonomy" id="50376"/>
    <lineage>
        <taxon>Eukaryota</taxon>
        <taxon>Fungi</taxon>
        <taxon>Dikarya</taxon>
        <taxon>Ascomycota</taxon>
        <taxon>Pezizomycotina</taxon>
        <taxon>Dothideomycetes</taxon>
        <taxon>Pleosporomycetidae</taxon>
        <taxon>Venturiales</taxon>
        <taxon>Venturiaceae</taxon>
        <taxon>Venturia</taxon>
    </lineage>
</organism>
<evidence type="ECO:0000256" key="4">
    <source>
        <dbReference type="ARBA" id="ARBA00022692"/>
    </source>
</evidence>
<evidence type="ECO:0000256" key="1">
    <source>
        <dbReference type="ARBA" id="ARBA00004141"/>
    </source>
</evidence>
<dbReference type="STRING" id="50376.A0A517LPW1"/>
<dbReference type="AlphaFoldDB" id="A0A517LPW1"/>
<dbReference type="PROSITE" id="PS51751">
    <property type="entry name" value="EXPERA"/>
    <property type="match status" value="1"/>
</dbReference>
<evidence type="ECO:0000256" key="14">
    <source>
        <dbReference type="SAM" id="Phobius"/>
    </source>
</evidence>
<comment type="subcellular location">
    <subcellularLocation>
        <location evidence="1">Membrane</location>
        <topology evidence="1">Multi-pass membrane protein</topology>
    </subcellularLocation>
</comment>
<evidence type="ECO:0000259" key="15">
    <source>
        <dbReference type="PROSITE" id="PS51751"/>
    </source>
</evidence>
<evidence type="ECO:0000256" key="10">
    <source>
        <dbReference type="ARBA" id="ARBA00023166"/>
    </source>
</evidence>
<keyword evidence="12" id="KW-0413">Isomerase</keyword>
<feature type="domain" description="EXPERA" evidence="15">
    <location>
        <begin position="1"/>
        <end position="74"/>
    </location>
</feature>
<dbReference type="InterPro" id="IPR033118">
    <property type="entry name" value="EXPERA"/>
</dbReference>
<dbReference type="OrthoDB" id="58557at2759"/>
<dbReference type="GO" id="GO:0005783">
    <property type="term" value="C:endoplasmic reticulum"/>
    <property type="evidence" value="ECO:0007669"/>
    <property type="project" value="TreeGrafter"/>
</dbReference>
<gene>
    <name evidence="16" type="ORF">FKW77_003600</name>
</gene>
<keyword evidence="4 13" id="KW-0812">Transmembrane</keyword>
<feature type="transmembrane region" description="Helical" evidence="14">
    <location>
        <begin position="6"/>
        <end position="26"/>
    </location>
</feature>
<dbReference type="EMBL" id="CP042202">
    <property type="protein sequence ID" value="QDS77682.1"/>
    <property type="molecule type" value="Genomic_DNA"/>
</dbReference>
<keyword evidence="6 13" id="KW-1133">Transmembrane helix</keyword>
<comment type="similarity">
    <text evidence="2">Belongs to the EBP family.</text>
</comment>
<keyword evidence="7" id="KW-0756">Sterol biosynthesis</keyword>
<keyword evidence="5" id="KW-0752">Steroid biosynthesis</keyword>
<evidence type="ECO:0000256" key="12">
    <source>
        <dbReference type="ARBA" id="ARBA00023235"/>
    </source>
</evidence>
<dbReference type="GO" id="GO:0004769">
    <property type="term" value="F:steroid Delta-isomerase activity"/>
    <property type="evidence" value="ECO:0007669"/>
    <property type="project" value="TreeGrafter"/>
</dbReference>
<dbReference type="PANTHER" id="PTHR14207:SF0">
    <property type="entry name" value="3-BETA-HYDROXYSTEROID-DELTA(8),DELTA(7)-ISOMERASE"/>
    <property type="match status" value="1"/>
</dbReference>
<protein>
    <recommendedName>
        <fullName evidence="15">EXPERA domain-containing protein</fullName>
    </recommendedName>
</protein>
<reference evidence="16 17" key="1">
    <citation type="submission" date="2019-07" db="EMBL/GenBank/DDBJ databases">
        <title>Finished genome of Venturia effusa.</title>
        <authorList>
            <person name="Young C.A."/>
            <person name="Cox M.P."/>
            <person name="Ganley A.R.D."/>
            <person name="David W.J."/>
        </authorList>
    </citation>
    <scope>NUCLEOTIDE SEQUENCE [LARGE SCALE GENOMIC DNA]</scope>
    <source>
        <strain evidence="17">albino</strain>
    </source>
</reference>
<keyword evidence="11" id="KW-0753">Steroid metabolism</keyword>
<dbReference type="Proteomes" id="UP000316270">
    <property type="component" value="Chromosome 18"/>
</dbReference>
<proteinExistence type="inferred from homology"/>
<dbReference type="GO" id="GO:0016126">
    <property type="term" value="P:sterol biosynthetic process"/>
    <property type="evidence" value="ECO:0007669"/>
    <property type="project" value="UniProtKB-KW"/>
</dbReference>
<keyword evidence="10" id="KW-1207">Sterol metabolism</keyword>
<evidence type="ECO:0000256" key="6">
    <source>
        <dbReference type="ARBA" id="ARBA00022989"/>
    </source>
</evidence>
<accession>A0A517LPW1</accession>
<dbReference type="GO" id="GO:0000247">
    <property type="term" value="F:C-8 sterol isomerase activity"/>
    <property type="evidence" value="ECO:0007669"/>
    <property type="project" value="TreeGrafter"/>
</dbReference>
<evidence type="ECO:0000256" key="8">
    <source>
        <dbReference type="ARBA" id="ARBA00023098"/>
    </source>
</evidence>
<dbReference type="Pfam" id="PF05241">
    <property type="entry name" value="EBP"/>
    <property type="match status" value="1"/>
</dbReference>
<evidence type="ECO:0000256" key="7">
    <source>
        <dbReference type="ARBA" id="ARBA00023011"/>
    </source>
</evidence>
<evidence type="ECO:0000256" key="11">
    <source>
        <dbReference type="ARBA" id="ARBA00023221"/>
    </source>
</evidence>
<keyword evidence="9 13" id="KW-0472">Membrane</keyword>
<dbReference type="GO" id="GO:0047750">
    <property type="term" value="F:cholestenol delta-isomerase activity"/>
    <property type="evidence" value="ECO:0007669"/>
    <property type="project" value="InterPro"/>
</dbReference>
<name>A0A517LPW1_9PEZI</name>
<evidence type="ECO:0000256" key="5">
    <source>
        <dbReference type="ARBA" id="ARBA00022955"/>
    </source>
</evidence>